<dbReference type="FunFam" id="2.30.29.170:FF:000004">
    <property type="entry name" value="EF-hand domain containing 2"/>
    <property type="match status" value="1"/>
</dbReference>
<dbReference type="Gene3D" id="2.30.29.170">
    <property type="match status" value="3"/>
</dbReference>
<dbReference type="Pfam" id="PF06565">
    <property type="entry name" value="DM10_dom"/>
    <property type="match status" value="3"/>
</dbReference>
<dbReference type="GO" id="GO:0000281">
    <property type="term" value="P:mitotic cytokinesis"/>
    <property type="evidence" value="ECO:0007669"/>
    <property type="project" value="TreeGrafter"/>
</dbReference>
<evidence type="ECO:0000259" key="7">
    <source>
        <dbReference type="PROSITE" id="PS51336"/>
    </source>
</evidence>
<dbReference type="GO" id="GO:0060285">
    <property type="term" value="P:cilium-dependent cell motility"/>
    <property type="evidence" value="ECO:0007669"/>
    <property type="project" value="TreeGrafter"/>
</dbReference>
<feature type="compositionally biased region" description="Basic and acidic residues" evidence="6">
    <location>
        <begin position="614"/>
        <end position="625"/>
    </location>
</feature>
<dbReference type="EMBL" id="WJQU01000004">
    <property type="protein sequence ID" value="KAJ6636335.1"/>
    <property type="molecule type" value="Genomic_DNA"/>
</dbReference>
<evidence type="ECO:0000256" key="6">
    <source>
        <dbReference type="SAM" id="MobiDB-lite"/>
    </source>
</evidence>
<dbReference type="GO" id="GO:0007052">
    <property type="term" value="P:mitotic spindle organization"/>
    <property type="evidence" value="ECO:0007669"/>
    <property type="project" value="TreeGrafter"/>
</dbReference>
<sequence length="625" mass="72705">MEGLPKLPGLDFENRLKLNHHVAHSLDFINGYRIRRTPLLGIGKDVLDEDSIAYIRNSDSTLYDAVLTYGRVKHPPVEPFKPHFVRYDKIKLTFKAFFKQSVPESGQEHYRIRFVNIMYFMDDDTMTVIEPKVENCGFPQGRLVRRGKIPKNLNGEFYYWKDLNIGIDIDLFGIVYHITDCDEFTRDFMVAQGMELNDSECMPCDPVESEKKMASRQLTTQTPTTDDRLRRYLEFQGKVLSFDCVLDETDLPHGECITYKMYYYLEDDTVAVKELKENQEGRDHFPMFMKRTKLARDWKCQPAGSLELRDNGVTEYYQPKDFRVGDTIFVFGRRFLLLDCDPFTRKYYAEVLKSPQNSRLKIEFPKKPHPKRSIPEYLGFGTPEDSKASCLNLHPKTPKKDLIRYLVNANKYLRFGCVLDTAHPEDKARHFVMKYSLADGTMSLNEPPIRNSGIQGGKFLSSQLVVKPGCDLNVPEYYSAKDFYIGATLTIHSHRFKIVSADLYVYRYMKENSELFSEDSIAGVRDFLSRNGHLREEGTTQTDINRQRVNEASQDLNDHLENVHYFPDEIRFQEPFAGYKEQSESRRYDLLESDGIKKTENPTQLQRSGNKNVHFAEDAIKDKQI</sequence>
<feature type="domain" description="DM10" evidence="7">
    <location>
        <begin position="88"/>
        <end position="193"/>
    </location>
</feature>
<organism evidence="8 9">
    <name type="scientific">Pseudolycoriella hygida</name>
    <dbReference type="NCBI Taxonomy" id="35572"/>
    <lineage>
        <taxon>Eukaryota</taxon>
        <taxon>Metazoa</taxon>
        <taxon>Ecdysozoa</taxon>
        <taxon>Arthropoda</taxon>
        <taxon>Hexapoda</taxon>
        <taxon>Insecta</taxon>
        <taxon>Pterygota</taxon>
        <taxon>Neoptera</taxon>
        <taxon>Endopterygota</taxon>
        <taxon>Diptera</taxon>
        <taxon>Nematocera</taxon>
        <taxon>Sciaroidea</taxon>
        <taxon>Sciaridae</taxon>
        <taxon>Pseudolycoriella</taxon>
    </lineage>
</organism>
<comment type="caution">
    <text evidence="8">The sequence shown here is derived from an EMBL/GenBank/DDBJ whole genome shotgun (WGS) entry which is preliminary data.</text>
</comment>
<dbReference type="AlphaFoldDB" id="A0A9Q0MQW4"/>
<feature type="region of interest" description="Disordered" evidence="6">
    <location>
        <begin position="594"/>
        <end position="625"/>
    </location>
</feature>
<dbReference type="PANTHER" id="PTHR12086:SF9">
    <property type="entry name" value="EF-HAND DOMAIN-CONTAINING PROTEIN 1"/>
    <property type="match status" value="1"/>
</dbReference>
<keyword evidence="9" id="KW-1185">Reference proteome</keyword>
<keyword evidence="5" id="KW-0966">Cell projection</keyword>
<evidence type="ECO:0000256" key="3">
    <source>
        <dbReference type="ARBA" id="ARBA00022737"/>
    </source>
</evidence>
<proteinExistence type="predicted"/>
<dbReference type="GO" id="GO:0072686">
    <property type="term" value="C:mitotic spindle"/>
    <property type="evidence" value="ECO:0007669"/>
    <property type="project" value="TreeGrafter"/>
</dbReference>
<evidence type="ECO:0000256" key="5">
    <source>
        <dbReference type="ARBA" id="ARBA00023273"/>
    </source>
</evidence>
<reference evidence="8" key="1">
    <citation type="submission" date="2022-07" db="EMBL/GenBank/DDBJ databases">
        <authorList>
            <person name="Trinca V."/>
            <person name="Uliana J.V.C."/>
            <person name="Torres T.T."/>
            <person name="Ward R.J."/>
            <person name="Monesi N."/>
        </authorList>
    </citation>
    <scope>NUCLEOTIDE SEQUENCE</scope>
    <source>
        <strain evidence="8">HSMRA1968</strain>
        <tissue evidence="8">Whole embryos</tissue>
    </source>
</reference>
<protein>
    <submittedName>
        <fullName evidence="8">EF-hand domain-containing protein 1</fullName>
    </submittedName>
</protein>
<dbReference type="GO" id="GO:0005930">
    <property type="term" value="C:axoneme"/>
    <property type="evidence" value="ECO:0007669"/>
    <property type="project" value="UniProtKB-SubCell"/>
</dbReference>
<dbReference type="Proteomes" id="UP001151699">
    <property type="component" value="Chromosome C"/>
</dbReference>
<dbReference type="PROSITE" id="PS51336">
    <property type="entry name" value="DM10"/>
    <property type="match status" value="3"/>
</dbReference>
<feature type="domain" description="DM10" evidence="7">
    <location>
        <begin position="409"/>
        <end position="513"/>
    </location>
</feature>
<feature type="compositionally biased region" description="Polar residues" evidence="6">
    <location>
        <begin position="601"/>
        <end position="611"/>
    </location>
</feature>
<evidence type="ECO:0000313" key="9">
    <source>
        <dbReference type="Proteomes" id="UP001151699"/>
    </source>
</evidence>
<evidence type="ECO:0000256" key="1">
    <source>
        <dbReference type="ARBA" id="ARBA00004430"/>
    </source>
</evidence>
<accession>A0A9Q0MQW4</accession>
<keyword evidence="2" id="KW-0963">Cytoplasm</keyword>
<name>A0A9Q0MQW4_9DIPT</name>
<evidence type="ECO:0000256" key="2">
    <source>
        <dbReference type="ARBA" id="ARBA00022490"/>
    </source>
</evidence>
<keyword evidence="3" id="KW-0677">Repeat</keyword>
<gene>
    <name evidence="8" type="primary">EFHC1</name>
    <name evidence="8" type="ORF">Bhyg_14923</name>
</gene>
<dbReference type="InterPro" id="IPR006602">
    <property type="entry name" value="DM10_dom"/>
</dbReference>
<dbReference type="SMART" id="SM00676">
    <property type="entry name" value="DM10"/>
    <property type="match status" value="3"/>
</dbReference>
<evidence type="ECO:0000313" key="8">
    <source>
        <dbReference type="EMBL" id="KAJ6636335.1"/>
    </source>
</evidence>
<dbReference type="OrthoDB" id="10255210at2759"/>
<comment type="subcellular location">
    <subcellularLocation>
        <location evidence="1">Cytoplasm</location>
        <location evidence="1">Cytoskeleton</location>
        <location evidence="1">Cilium axoneme</location>
    </subcellularLocation>
</comment>
<dbReference type="InterPro" id="IPR040193">
    <property type="entry name" value="EFHC1/EFHC2/EFHB"/>
</dbReference>
<dbReference type="GO" id="GO:0043014">
    <property type="term" value="F:alpha-tubulin binding"/>
    <property type="evidence" value="ECO:0007669"/>
    <property type="project" value="TreeGrafter"/>
</dbReference>
<dbReference type="FunFam" id="2.30.29.170:FF:000002">
    <property type="entry name" value="EF-hand domain (C-terminal) containing 1"/>
    <property type="match status" value="1"/>
</dbReference>
<dbReference type="PANTHER" id="PTHR12086">
    <property type="entry name" value="EF-HAND DOMAIN C-TERMINAL CONTAINING PROTEIN"/>
    <property type="match status" value="1"/>
</dbReference>
<evidence type="ECO:0000256" key="4">
    <source>
        <dbReference type="ARBA" id="ARBA00023212"/>
    </source>
</evidence>
<feature type="domain" description="DM10" evidence="7">
    <location>
        <begin position="236"/>
        <end position="352"/>
    </location>
</feature>
<keyword evidence="4" id="KW-0206">Cytoskeleton</keyword>